<reference evidence="1 2" key="1">
    <citation type="submission" date="2014-04" db="EMBL/GenBank/DDBJ databases">
        <authorList>
            <consortium name="DOE Joint Genome Institute"/>
            <person name="Kuo A."/>
            <person name="Zuccaro A."/>
            <person name="Kohler A."/>
            <person name="Nagy L.G."/>
            <person name="Floudas D."/>
            <person name="Copeland A."/>
            <person name="Barry K.W."/>
            <person name="Cichocki N."/>
            <person name="Veneault-Fourrey C."/>
            <person name="LaButti K."/>
            <person name="Lindquist E.A."/>
            <person name="Lipzen A."/>
            <person name="Lundell T."/>
            <person name="Morin E."/>
            <person name="Murat C."/>
            <person name="Sun H."/>
            <person name="Tunlid A."/>
            <person name="Henrissat B."/>
            <person name="Grigoriev I.V."/>
            <person name="Hibbett D.S."/>
            <person name="Martin F."/>
            <person name="Nordberg H.P."/>
            <person name="Cantor M.N."/>
            <person name="Hua S.X."/>
        </authorList>
    </citation>
    <scope>NUCLEOTIDE SEQUENCE [LARGE SCALE GENOMIC DNA]</scope>
    <source>
        <strain evidence="1 2">MAFF 305830</strain>
    </source>
</reference>
<dbReference type="Proteomes" id="UP000054097">
    <property type="component" value="Unassembled WGS sequence"/>
</dbReference>
<sequence length="98" mass="10702">MKFAAKTLTNSSLGMPGGGRLLAVVTSSLSIEARTCNAHNVVMSKTNSILEPGVTSKHTMCRPMHNTYPHPPLTTTTGPHFHAHEISYFIRYHRGNQG</sequence>
<proteinExistence type="predicted"/>
<dbReference type="AlphaFoldDB" id="A0A0C2WIW6"/>
<name>A0A0C2WIW6_SERVB</name>
<organism evidence="1 2">
    <name type="scientific">Serendipita vermifera MAFF 305830</name>
    <dbReference type="NCBI Taxonomy" id="933852"/>
    <lineage>
        <taxon>Eukaryota</taxon>
        <taxon>Fungi</taxon>
        <taxon>Dikarya</taxon>
        <taxon>Basidiomycota</taxon>
        <taxon>Agaricomycotina</taxon>
        <taxon>Agaricomycetes</taxon>
        <taxon>Sebacinales</taxon>
        <taxon>Serendipitaceae</taxon>
        <taxon>Serendipita</taxon>
    </lineage>
</organism>
<dbReference type="EMBL" id="KN824307">
    <property type="protein sequence ID" value="KIM26313.1"/>
    <property type="molecule type" value="Genomic_DNA"/>
</dbReference>
<dbReference type="HOGENOM" id="CLU_2334947_0_0_1"/>
<reference evidence="2" key="2">
    <citation type="submission" date="2015-01" db="EMBL/GenBank/DDBJ databases">
        <title>Evolutionary Origins and Diversification of the Mycorrhizal Mutualists.</title>
        <authorList>
            <consortium name="DOE Joint Genome Institute"/>
            <consortium name="Mycorrhizal Genomics Consortium"/>
            <person name="Kohler A."/>
            <person name="Kuo A."/>
            <person name="Nagy L.G."/>
            <person name="Floudas D."/>
            <person name="Copeland A."/>
            <person name="Barry K.W."/>
            <person name="Cichocki N."/>
            <person name="Veneault-Fourrey C."/>
            <person name="LaButti K."/>
            <person name="Lindquist E.A."/>
            <person name="Lipzen A."/>
            <person name="Lundell T."/>
            <person name="Morin E."/>
            <person name="Murat C."/>
            <person name="Riley R."/>
            <person name="Ohm R."/>
            <person name="Sun H."/>
            <person name="Tunlid A."/>
            <person name="Henrissat B."/>
            <person name="Grigoriev I.V."/>
            <person name="Hibbett D.S."/>
            <person name="Martin F."/>
        </authorList>
    </citation>
    <scope>NUCLEOTIDE SEQUENCE [LARGE SCALE GENOMIC DNA]</scope>
    <source>
        <strain evidence="2">MAFF 305830</strain>
    </source>
</reference>
<evidence type="ECO:0000313" key="1">
    <source>
        <dbReference type="EMBL" id="KIM26313.1"/>
    </source>
</evidence>
<evidence type="ECO:0000313" key="2">
    <source>
        <dbReference type="Proteomes" id="UP000054097"/>
    </source>
</evidence>
<protein>
    <submittedName>
        <fullName evidence="1">Uncharacterized protein</fullName>
    </submittedName>
</protein>
<gene>
    <name evidence="1" type="ORF">M408DRAFT_195405</name>
</gene>
<accession>A0A0C2WIW6</accession>
<keyword evidence="2" id="KW-1185">Reference proteome</keyword>